<dbReference type="InterPro" id="IPR050583">
    <property type="entry name" value="Mycobacterial_A85_antigen"/>
</dbReference>
<evidence type="ECO:0000313" key="1">
    <source>
        <dbReference type="EMBL" id="PTQ57550.1"/>
    </source>
</evidence>
<dbReference type="Gene3D" id="3.40.50.1820">
    <property type="entry name" value="alpha/beta hydrolase"/>
    <property type="match status" value="1"/>
</dbReference>
<comment type="caution">
    <text evidence="1">The sequence shown here is derived from an EMBL/GenBank/DDBJ whole genome shotgun (WGS) entry which is preliminary data.</text>
</comment>
<gene>
    <name evidence="1" type="ORF">BSOLF_1254</name>
</gene>
<name>A0A2R6Y4D8_9BACL</name>
<reference evidence="2" key="1">
    <citation type="journal article" date="2018" name="Sci. Rep.">
        <title>Lignite coal burning seam in the remote Altai Mountains harbors a hydrogen-driven thermophilic microbial community.</title>
        <authorList>
            <person name="Kadnikov V.V."/>
            <person name="Mardanov A.V."/>
            <person name="Ivasenko D.A."/>
            <person name="Antsiferov D.V."/>
            <person name="Beletsky A.V."/>
            <person name="Karnachuk O.V."/>
            <person name="Ravin N.V."/>
        </authorList>
    </citation>
    <scope>NUCLEOTIDE SEQUENCE [LARGE SCALE GENOMIC DNA]</scope>
</reference>
<dbReference type="Pfam" id="PF00756">
    <property type="entry name" value="Esterase"/>
    <property type="match status" value="1"/>
</dbReference>
<dbReference type="PANTHER" id="PTHR48098">
    <property type="entry name" value="ENTEROCHELIN ESTERASE-RELATED"/>
    <property type="match status" value="1"/>
</dbReference>
<organism evidence="1 2">
    <name type="scientific">Candidatus Carbonibacillus altaicus</name>
    <dbReference type="NCBI Taxonomy" id="2163959"/>
    <lineage>
        <taxon>Bacteria</taxon>
        <taxon>Bacillati</taxon>
        <taxon>Bacillota</taxon>
        <taxon>Bacilli</taxon>
        <taxon>Bacillales</taxon>
        <taxon>Candidatus Carbonibacillus</taxon>
    </lineage>
</organism>
<proteinExistence type="predicted"/>
<dbReference type="Proteomes" id="UP000244338">
    <property type="component" value="Unassembled WGS sequence"/>
</dbReference>
<accession>A0A2R6Y4D8</accession>
<evidence type="ECO:0000313" key="2">
    <source>
        <dbReference type="Proteomes" id="UP000244338"/>
    </source>
</evidence>
<sequence>MDLRLFIPADVEVSLKNVEKDVKNIVYTQDGQYFFMYGRIATIAAKGIAAGELPPFYIVGVDVDLAKRRAWYHPEGPENEAYLAFFLEELLPAVEKLFPLPEHGLRRLLAGDSLGGTVSYQLALTRPDLFQGLIGLSTLFTDHLLEMLATKGQSLRHLKLFQYVGREEQAVETPLGTIDFLSQHRASRAILEPYLTRGHFVEKNGTHTWGAWQNILPEALHTIFQDTV</sequence>
<protein>
    <submittedName>
        <fullName evidence="1">Putative acetyl esterase YjcH</fullName>
    </submittedName>
</protein>
<dbReference type="PANTHER" id="PTHR48098:SF3">
    <property type="entry name" value="IRON(III) ENTEROBACTIN ESTERASE"/>
    <property type="match status" value="1"/>
</dbReference>
<dbReference type="InterPro" id="IPR029058">
    <property type="entry name" value="AB_hydrolase_fold"/>
</dbReference>
<dbReference type="AlphaFoldDB" id="A0A2R6Y4D8"/>
<dbReference type="EMBL" id="PEBX01000005">
    <property type="protein sequence ID" value="PTQ57550.1"/>
    <property type="molecule type" value="Genomic_DNA"/>
</dbReference>
<dbReference type="InterPro" id="IPR000801">
    <property type="entry name" value="Esterase-like"/>
</dbReference>
<dbReference type="SUPFAM" id="SSF53474">
    <property type="entry name" value="alpha/beta-Hydrolases"/>
    <property type="match status" value="1"/>
</dbReference>